<dbReference type="STRING" id="1346330.M472_14075"/>
<dbReference type="Pfam" id="PF07715">
    <property type="entry name" value="Plug"/>
    <property type="match status" value="1"/>
</dbReference>
<proteinExistence type="inferred from homology"/>
<dbReference type="Gene3D" id="2.170.130.10">
    <property type="entry name" value="TonB-dependent receptor, plug domain"/>
    <property type="match status" value="1"/>
</dbReference>
<keyword evidence="4 7" id="KW-0812">Transmembrane</keyword>
<dbReference type="InterPro" id="IPR023996">
    <property type="entry name" value="TonB-dep_OMP_SusC/RagA"/>
</dbReference>
<dbReference type="Pfam" id="PF13715">
    <property type="entry name" value="CarbopepD_reg_2"/>
    <property type="match status" value="1"/>
</dbReference>
<evidence type="ECO:0000313" key="10">
    <source>
        <dbReference type="EMBL" id="ERJ59895.1"/>
    </source>
</evidence>
<evidence type="ECO:0000256" key="6">
    <source>
        <dbReference type="ARBA" id="ARBA00023237"/>
    </source>
</evidence>
<dbReference type="Gene3D" id="2.40.170.20">
    <property type="entry name" value="TonB-dependent receptor, beta-barrel domain"/>
    <property type="match status" value="1"/>
</dbReference>
<dbReference type="InterPro" id="IPR012910">
    <property type="entry name" value="Plug_dom"/>
</dbReference>
<dbReference type="eggNOG" id="COG1629">
    <property type="taxonomic scope" value="Bacteria"/>
</dbReference>
<dbReference type="SUPFAM" id="SSF49464">
    <property type="entry name" value="Carboxypeptidase regulatory domain-like"/>
    <property type="match status" value="1"/>
</dbReference>
<feature type="domain" description="TonB-dependent receptor plug" evidence="9">
    <location>
        <begin position="223"/>
        <end position="350"/>
    </location>
</feature>
<dbReference type="NCBIfam" id="TIGR04056">
    <property type="entry name" value="OMP_RagA_SusC"/>
    <property type="match status" value="1"/>
</dbReference>
<comment type="caution">
    <text evidence="10">The sequence shown here is derived from an EMBL/GenBank/DDBJ whole genome shotgun (WGS) entry which is preliminary data.</text>
</comment>
<dbReference type="RefSeq" id="WP_021069714.1">
    <property type="nucleotide sequence ID" value="NZ_ATDL01000012.1"/>
</dbReference>
<dbReference type="PROSITE" id="PS52016">
    <property type="entry name" value="TONB_DEPENDENT_REC_3"/>
    <property type="match status" value="1"/>
</dbReference>
<accession>U2HX92</accession>
<evidence type="ECO:0000256" key="3">
    <source>
        <dbReference type="ARBA" id="ARBA00022452"/>
    </source>
</evidence>
<dbReference type="GO" id="GO:0009279">
    <property type="term" value="C:cell outer membrane"/>
    <property type="evidence" value="ECO:0007669"/>
    <property type="project" value="UniProtKB-SubCell"/>
</dbReference>
<dbReference type="PATRIC" id="fig|1346330.5.peg.1532"/>
<dbReference type="Gene3D" id="2.60.40.1120">
    <property type="entry name" value="Carboxypeptidase-like, regulatory domain"/>
    <property type="match status" value="1"/>
</dbReference>
<comment type="similarity">
    <text evidence="7">Belongs to the TonB-dependent receptor family.</text>
</comment>
<dbReference type="SUPFAM" id="SSF56935">
    <property type="entry name" value="Porins"/>
    <property type="match status" value="1"/>
</dbReference>
<comment type="subcellular location">
    <subcellularLocation>
        <location evidence="1 7">Cell outer membrane</location>
        <topology evidence="1 7">Multi-pass membrane protein</topology>
    </subcellularLocation>
</comment>
<reference evidence="10 11" key="1">
    <citation type="journal article" date="2013" name="Genome Announc.">
        <title>The Draft Genome Sequence of Sphingomonas paucimobilis Strain HER1398 (Proteobacteria), Host to the Giant PAU Phage, Indicates That It Is a Member of the Genus Sphingobacterium (Bacteroidetes).</title>
        <authorList>
            <person name="White R.A.III."/>
            <person name="Suttle C.A."/>
        </authorList>
    </citation>
    <scope>NUCLEOTIDE SEQUENCE [LARGE SCALE GENOMIC DNA]</scope>
    <source>
        <strain evidence="10 11">HER1398</strain>
    </source>
</reference>
<dbReference type="InterPro" id="IPR039426">
    <property type="entry name" value="TonB-dep_rcpt-like"/>
</dbReference>
<dbReference type="InterPro" id="IPR036942">
    <property type="entry name" value="Beta-barrel_TonB_sf"/>
</dbReference>
<dbReference type="EMBL" id="ATDL01000012">
    <property type="protein sequence ID" value="ERJ59895.1"/>
    <property type="molecule type" value="Genomic_DNA"/>
</dbReference>
<evidence type="ECO:0000259" key="9">
    <source>
        <dbReference type="Pfam" id="PF07715"/>
    </source>
</evidence>
<dbReference type="OrthoDB" id="9768177at2"/>
<protein>
    <recommendedName>
        <fullName evidence="9">TonB-dependent receptor plug domain-containing protein</fullName>
    </recommendedName>
</protein>
<feature type="transmembrane region" description="Helical" evidence="8">
    <location>
        <begin position="12"/>
        <end position="31"/>
    </location>
</feature>
<gene>
    <name evidence="10" type="ORF">M472_14075</name>
</gene>
<evidence type="ECO:0000256" key="2">
    <source>
        <dbReference type="ARBA" id="ARBA00022448"/>
    </source>
</evidence>
<dbReference type="NCBIfam" id="TIGR04057">
    <property type="entry name" value="SusC_RagA_signa"/>
    <property type="match status" value="1"/>
</dbReference>
<evidence type="ECO:0000256" key="8">
    <source>
        <dbReference type="SAM" id="Phobius"/>
    </source>
</evidence>
<evidence type="ECO:0000256" key="1">
    <source>
        <dbReference type="ARBA" id="ARBA00004571"/>
    </source>
</evidence>
<evidence type="ECO:0000256" key="7">
    <source>
        <dbReference type="PROSITE-ProRule" id="PRU01360"/>
    </source>
</evidence>
<dbReference type="InterPro" id="IPR008969">
    <property type="entry name" value="CarboxyPept-like_regulatory"/>
</dbReference>
<evidence type="ECO:0000256" key="5">
    <source>
        <dbReference type="ARBA" id="ARBA00023136"/>
    </source>
</evidence>
<sequence length="1199" mass="134354">MKIPLEKERFAFILKIWLIMKVLLLFFLTSLQASIVTYGQNITLTLKNTTVEKALSEISKQAGVDLAYDSGLFKKMNPINVNVKNVTVNQALTAVIDHDLFEYELKKNTLVVRDKATKRTVAAENTPMGKQQSVRGRVTDEAGKGLGNVTVKIKGKPTTTTTDGQGNYSFSKLAGGDILVFSILGYQSQEVNPRDRAEVNIVMKEETSGLDEVVVTGYQKIDKRTFTGSVGKVKPDELATASSGDVGKALQGMVAGVAVENTSGTFGTKSKIRIRGNSSISGNQEPLWVVDGVVLDDPVNVNPNQLYSGDAATMLSSAISGINPDDIEDIQILKDASATAMYGTQAVNGVIVVTTKKGKVGKAAVSYKNNFSLAMKPSIRSFNVLNSKERMEFSEELYDKNLVDFINVNATYGAYGKLQDQLSRKQITWDEFDDEIERAKSYNTDWFKSLFNNSLTHEHSASVSTGTDRAQFYMSGSYFRDNGQTRNQYTDRYSGNFKGNVNISDNFSITGTLYGSARNQRLFGAFNETEVGSLPQRDFDINPYTYARTTSRAMRPYDDDGNLEFYRANFAPFNILHEMDNNFVDVSLKEIKFQLDALWKITNNLHYASIISVRTTTAQSEHITTEQSNVAQSYRAMDPSIRNSNGKLYDDPFDDNQFKISVLPRGGILILDNNRGEFYTVRNTINYKPVFQNHSFDLMGGSELRQRKYNKHGFTGYGLEYNRGMTSSSDYRAIQRDQFGGKQYYGVGVNLHREASFFANLAYTYKNRYSMTLSSRADGSNRLGTSERFRFLPIWVVGASWNIDDEPFMRDIEILDYLKLRGSYGTRGNISGLGSPELLAYYGTTLQSNLDNIEELISITSPDNPFMQWEKEKMTNAALEFSVFKRASVTLEWYHRKNYDLIANVQVSRVSGFGTKTMNWADMKNEGFEITLNTKNVDNSNFKWSSIFTFGYNYNEVTRLQTNAAVVRQTVSQGAPLEGRPVSGLYSFRFASLNEEGLPLFYLANGGVSTSFSRYSTNLDILQYEGSREPLGSGGFTNQFHYKGFQASFLFTYGYGNKIRLNPFFASYYSDVMALDGELANRWSTPGDELYTNIPRIVDKETRAELLTASAEPFMSYNRSDIRVASGSYVRFKNIMLAYTLPSVLTKRFNLDKVQLTGQAQNLALWADPKLRGQDPEAIVSGISMPVATNYTLGLSLTF</sequence>
<dbReference type="InterPro" id="IPR023997">
    <property type="entry name" value="TonB-dep_OMP_SusC/RagA_CS"/>
</dbReference>
<keyword evidence="5 7" id="KW-0472">Membrane</keyword>
<organism evidence="10 11">
    <name type="scientific">Sphingobacterium paucimobilis HER1398</name>
    <dbReference type="NCBI Taxonomy" id="1346330"/>
    <lineage>
        <taxon>Bacteria</taxon>
        <taxon>Pseudomonadati</taxon>
        <taxon>Bacteroidota</taxon>
        <taxon>Sphingobacteriia</taxon>
        <taxon>Sphingobacteriales</taxon>
        <taxon>Sphingobacteriaceae</taxon>
        <taxon>Sphingobacterium</taxon>
    </lineage>
</organism>
<dbReference type="Proteomes" id="UP000016584">
    <property type="component" value="Unassembled WGS sequence"/>
</dbReference>
<dbReference type="AlphaFoldDB" id="U2HX92"/>
<keyword evidence="8" id="KW-1133">Transmembrane helix</keyword>
<keyword evidence="2 7" id="KW-0813">Transport</keyword>
<keyword evidence="11" id="KW-1185">Reference proteome</keyword>
<evidence type="ECO:0000256" key="4">
    <source>
        <dbReference type="ARBA" id="ARBA00022692"/>
    </source>
</evidence>
<evidence type="ECO:0000313" key="11">
    <source>
        <dbReference type="Proteomes" id="UP000016584"/>
    </source>
</evidence>
<keyword evidence="6 7" id="KW-0998">Cell outer membrane</keyword>
<keyword evidence="3 7" id="KW-1134">Transmembrane beta strand</keyword>
<name>U2HX92_9SPHI</name>
<dbReference type="InterPro" id="IPR037066">
    <property type="entry name" value="Plug_dom_sf"/>
</dbReference>